<name>A0A9D5HM06_9LILI</name>
<dbReference type="SUPFAM" id="SSF54529">
    <property type="entry name" value="Mitochondrial glycoprotein MAM33-like"/>
    <property type="match status" value="1"/>
</dbReference>
<dbReference type="AlphaFoldDB" id="A0A9D5HM06"/>
<evidence type="ECO:0008006" key="3">
    <source>
        <dbReference type="Google" id="ProtNLM"/>
    </source>
</evidence>
<dbReference type="Gene3D" id="3.10.280.10">
    <property type="entry name" value="Mitochondrial glycoprotein"/>
    <property type="match status" value="1"/>
</dbReference>
<dbReference type="PANTHER" id="PTHR10826">
    <property type="entry name" value="COMPLEMENT COMPONENT 1"/>
    <property type="match status" value="1"/>
</dbReference>
<sequence>MSLRQVQRRSAALLRDSGLLQALRTEIAHELSSPPSSPPQSLQVGDVVGGFVLECDDPKTQDVFLRKSNGEEVAVSAKLGPSFFGEENTMSWDVRMKVCVKRPKSEPFLHFDCSVFAREGFGSDFRIRSVAYHSSQGSLEASKYRGPEFRTLDPNLQGSLKEYLVARGIGAELTNFLHKHLHLKEQNQYVNWLQMMENLFAKDT</sequence>
<protein>
    <recommendedName>
        <fullName evidence="3">Mitochondrial glycoprotein</fullName>
    </recommendedName>
</protein>
<comment type="caution">
    <text evidence="1">The sequence shown here is derived from an EMBL/GenBank/DDBJ whole genome shotgun (WGS) entry which is preliminary data.</text>
</comment>
<dbReference type="PANTHER" id="PTHR10826:SF1">
    <property type="entry name" value="COMPLEMENT COMPONENT 1 Q SUBCOMPONENT-BINDING PROTEIN, MITOCHONDRIAL"/>
    <property type="match status" value="1"/>
</dbReference>
<reference evidence="1" key="2">
    <citation type="journal article" date="2022" name="Hortic Res">
        <title>The genome of Dioscorea zingiberensis sheds light on the biosynthesis, origin and evolution of the medicinally important diosgenin saponins.</title>
        <authorList>
            <person name="Li Y."/>
            <person name="Tan C."/>
            <person name="Li Z."/>
            <person name="Guo J."/>
            <person name="Li S."/>
            <person name="Chen X."/>
            <person name="Wang C."/>
            <person name="Dai X."/>
            <person name="Yang H."/>
            <person name="Song W."/>
            <person name="Hou L."/>
            <person name="Xu J."/>
            <person name="Tong Z."/>
            <person name="Xu A."/>
            <person name="Yuan X."/>
            <person name="Wang W."/>
            <person name="Yang Q."/>
            <person name="Chen L."/>
            <person name="Sun Z."/>
            <person name="Wang K."/>
            <person name="Pan B."/>
            <person name="Chen J."/>
            <person name="Bao Y."/>
            <person name="Liu F."/>
            <person name="Qi X."/>
            <person name="Gang D.R."/>
            <person name="Wen J."/>
            <person name="Li J."/>
        </authorList>
    </citation>
    <scope>NUCLEOTIDE SEQUENCE</scope>
    <source>
        <strain evidence="1">Dzin_1.0</strain>
    </source>
</reference>
<dbReference type="Pfam" id="PF02330">
    <property type="entry name" value="MAM33"/>
    <property type="match status" value="1"/>
</dbReference>
<dbReference type="Proteomes" id="UP001085076">
    <property type="component" value="Miscellaneous, Linkage group lg02"/>
</dbReference>
<organism evidence="1 2">
    <name type="scientific">Dioscorea zingiberensis</name>
    <dbReference type="NCBI Taxonomy" id="325984"/>
    <lineage>
        <taxon>Eukaryota</taxon>
        <taxon>Viridiplantae</taxon>
        <taxon>Streptophyta</taxon>
        <taxon>Embryophyta</taxon>
        <taxon>Tracheophyta</taxon>
        <taxon>Spermatophyta</taxon>
        <taxon>Magnoliopsida</taxon>
        <taxon>Liliopsida</taxon>
        <taxon>Dioscoreales</taxon>
        <taxon>Dioscoreaceae</taxon>
        <taxon>Dioscorea</taxon>
    </lineage>
</organism>
<keyword evidence="2" id="KW-1185">Reference proteome</keyword>
<accession>A0A9D5HM06</accession>
<dbReference type="EMBL" id="JAGGNH010000002">
    <property type="protein sequence ID" value="KAJ0980882.1"/>
    <property type="molecule type" value="Genomic_DNA"/>
</dbReference>
<dbReference type="OrthoDB" id="278212at2759"/>
<proteinExistence type="predicted"/>
<reference evidence="1" key="1">
    <citation type="submission" date="2021-03" db="EMBL/GenBank/DDBJ databases">
        <authorList>
            <person name="Li Z."/>
            <person name="Yang C."/>
        </authorList>
    </citation>
    <scope>NUCLEOTIDE SEQUENCE</scope>
    <source>
        <strain evidence="1">Dzin_1.0</strain>
        <tissue evidence="1">Leaf</tissue>
    </source>
</reference>
<dbReference type="GO" id="GO:0005759">
    <property type="term" value="C:mitochondrial matrix"/>
    <property type="evidence" value="ECO:0007669"/>
    <property type="project" value="InterPro"/>
</dbReference>
<dbReference type="InterPro" id="IPR003428">
    <property type="entry name" value="MAM33"/>
</dbReference>
<dbReference type="FunFam" id="3.10.280.10:FF:000006">
    <property type="entry name" value="Mitochondrial glycoprotein, expressed"/>
    <property type="match status" value="1"/>
</dbReference>
<dbReference type="InterPro" id="IPR036561">
    <property type="entry name" value="MAM33_sf"/>
</dbReference>
<evidence type="ECO:0000313" key="2">
    <source>
        <dbReference type="Proteomes" id="UP001085076"/>
    </source>
</evidence>
<evidence type="ECO:0000313" key="1">
    <source>
        <dbReference type="EMBL" id="KAJ0980882.1"/>
    </source>
</evidence>
<gene>
    <name evidence="1" type="ORF">J5N97_009137</name>
</gene>